<accession>A0A382KJ24</accession>
<evidence type="ECO:0000256" key="3">
    <source>
        <dbReference type="ARBA" id="ARBA00022741"/>
    </source>
</evidence>
<keyword evidence="4" id="KW-0658">Purine biosynthesis</keyword>
<reference evidence="8" key="1">
    <citation type="submission" date="2018-05" db="EMBL/GenBank/DDBJ databases">
        <authorList>
            <person name="Lanie J.A."/>
            <person name="Ng W.-L."/>
            <person name="Kazmierczak K.M."/>
            <person name="Andrzejewski T.M."/>
            <person name="Davidsen T.M."/>
            <person name="Wayne K.J."/>
            <person name="Tettelin H."/>
            <person name="Glass J.I."/>
            <person name="Rusch D."/>
            <person name="Podicherti R."/>
            <person name="Tsui H.-C.T."/>
            <person name="Winkler M.E."/>
        </authorList>
    </citation>
    <scope>NUCLEOTIDE SEQUENCE</scope>
</reference>
<evidence type="ECO:0000256" key="5">
    <source>
        <dbReference type="ARBA" id="ARBA00022801"/>
    </source>
</evidence>
<dbReference type="GO" id="GO:0004642">
    <property type="term" value="F:phosphoribosylformylglycinamidine synthase activity"/>
    <property type="evidence" value="ECO:0007669"/>
    <property type="project" value="InterPro"/>
</dbReference>
<keyword evidence="6" id="KW-0067">ATP-binding</keyword>
<keyword evidence="3" id="KW-0547">Nucleotide-binding</keyword>
<sequence length="50" mass="5580">MAVALKKFGFKNKMVWHENIELPKSDLVVLPGGFSYGDYLRCGSMASKSK</sequence>
<dbReference type="InterPro" id="IPR029062">
    <property type="entry name" value="Class_I_gatase-like"/>
</dbReference>
<evidence type="ECO:0000256" key="2">
    <source>
        <dbReference type="ARBA" id="ARBA00022598"/>
    </source>
</evidence>
<dbReference type="EMBL" id="UINC01080840">
    <property type="protein sequence ID" value="SVC24146.1"/>
    <property type="molecule type" value="Genomic_DNA"/>
</dbReference>
<evidence type="ECO:0000256" key="6">
    <source>
        <dbReference type="ARBA" id="ARBA00022840"/>
    </source>
</evidence>
<dbReference type="PANTHER" id="PTHR47552:SF1">
    <property type="entry name" value="PHOSPHORIBOSYLFORMYLGLYCINAMIDINE SYNTHASE SUBUNIT PURQ"/>
    <property type="match status" value="1"/>
</dbReference>
<evidence type="ECO:0000256" key="7">
    <source>
        <dbReference type="ARBA" id="ARBA00022962"/>
    </source>
</evidence>
<name>A0A382KJ24_9ZZZZ</name>
<dbReference type="GO" id="GO:0006189">
    <property type="term" value="P:'de novo' IMP biosynthetic process"/>
    <property type="evidence" value="ECO:0007669"/>
    <property type="project" value="InterPro"/>
</dbReference>
<dbReference type="GO" id="GO:0005524">
    <property type="term" value="F:ATP binding"/>
    <property type="evidence" value="ECO:0007669"/>
    <property type="project" value="UniProtKB-KW"/>
</dbReference>
<dbReference type="PANTHER" id="PTHR47552">
    <property type="entry name" value="PHOSPHORIBOSYLFORMYLGLYCINAMIDINE SYNTHASE SUBUNIT PURQ"/>
    <property type="match status" value="1"/>
</dbReference>
<dbReference type="GO" id="GO:0016787">
    <property type="term" value="F:hydrolase activity"/>
    <property type="evidence" value="ECO:0007669"/>
    <property type="project" value="UniProtKB-KW"/>
</dbReference>
<keyword evidence="7" id="KW-0315">Glutamine amidotransferase</keyword>
<evidence type="ECO:0000313" key="8">
    <source>
        <dbReference type="EMBL" id="SVC24146.1"/>
    </source>
</evidence>
<keyword evidence="5" id="KW-0378">Hydrolase</keyword>
<dbReference type="AlphaFoldDB" id="A0A382KJ24"/>
<protein>
    <recommendedName>
        <fullName evidence="9">Phosphoribosylformylglycinamidine synthase I</fullName>
    </recommendedName>
</protein>
<proteinExistence type="predicted"/>
<feature type="non-terminal residue" evidence="8">
    <location>
        <position position="50"/>
    </location>
</feature>
<gene>
    <name evidence="8" type="ORF">METZ01_LOCUS277000</name>
</gene>
<evidence type="ECO:0000256" key="4">
    <source>
        <dbReference type="ARBA" id="ARBA00022755"/>
    </source>
</evidence>
<keyword evidence="2" id="KW-0436">Ligase</keyword>
<keyword evidence="1" id="KW-0963">Cytoplasm</keyword>
<evidence type="ECO:0000256" key="1">
    <source>
        <dbReference type="ARBA" id="ARBA00022490"/>
    </source>
</evidence>
<dbReference type="Gene3D" id="3.40.50.880">
    <property type="match status" value="1"/>
</dbReference>
<organism evidence="8">
    <name type="scientific">marine metagenome</name>
    <dbReference type="NCBI Taxonomy" id="408172"/>
    <lineage>
        <taxon>unclassified sequences</taxon>
        <taxon>metagenomes</taxon>
        <taxon>ecological metagenomes</taxon>
    </lineage>
</organism>
<dbReference type="InterPro" id="IPR010075">
    <property type="entry name" value="PRibForGlyAmidine_synth_PurQ"/>
</dbReference>
<dbReference type="SUPFAM" id="SSF52317">
    <property type="entry name" value="Class I glutamine amidotransferase-like"/>
    <property type="match status" value="1"/>
</dbReference>
<evidence type="ECO:0008006" key="9">
    <source>
        <dbReference type="Google" id="ProtNLM"/>
    </source>
</evidence>